<feature type="transmembrane region" description="Helical" evidence="8">
    <location>
        <begin position="6"/>
        <end position="26"/>
    </location>
</feature>
<evidence type="ECO:0000256" key="5">
    <source>
        <dbReference type="ARBA" id="ARBA00022824"/>
    </source>
</evidence>
<dbReference type="EMBL" id="CAXKWB010000385">
    <property type="protein sequence ID" value="CAL4060511.1"/>
    <property type="molecule type" value="Genomic_DNA"/>
</dbReference>
<keyword evidence="7 8" id="KW-0472">Membrane</keyword>
<keyword evidence="6 8" id="KW-1133">Transmembrane helix</keyword>
<evidence type="ECO:0000256" key="4">
    <source>
        <dbReference type="ARBA" id="ARBA00022692"/>
    </source>
</evidence>
<feature type="transmembrane region" description="Helical" evidence="8">
    <location>
        <begin position="138"/>
        <end position="160"/>
    </location>
</feature>
<evidence type="ECO:0000256" key="1">
    <source>
        <dbReference type="ARBA" id="ARBA00004389"/>
    </source>
</evidence>
<accession>A0AAV2PLR5</accession>
<comment type="caution">
    <text evidence="9">The sequence shown here is derived from an EMBL/GenBank/DDBJ whole genome shotgun (WGS) entry which is preliminary data.</text>
</comment>
<evidence type="ECO:0000256" key="3">
    <source>
        <dbReference type="ARBA" id="ARBA00017467"/>
    </source>
</evidence>
<sequence>MMFFSVLLLFILFMFGRIIYVFYKVLYSQSQPYKIKYKTVNTLVVLGSGGHTGEMLKIISGLDSKKFAPRIYVAAESDSISIMRLQEMESREEEKHEYTVEVIPRSREVGQSWISSAFTTVWALMVCFRVVWHHRPDLIITNGPGTCVPICAVAFILHIFGVIQPRQIFIESVCRVKSLSLSGHILYWIVDDLFVQWPYLKNKYPRLKYMGRII</sequence>
<dbReference type="PANTHER" id="PTHR12154:SF4">
    <property type="entry name" value="UDP-N-ACETYLGLUCOSAMINE TRANSFERASE SUBUNIT ALG14 HOMOLOG"/>
    <property type="match status" value="1"/>
</dbReference>
<evidence type="ECO:0000256" key="7">
    <source>
        <dbReference type="ARBA" id="ARBA00023136"/>
    </source>
</evidence>
<feature type="transmembrane region" description="Helical" evidence="8">
    <location>
        <begin position="113"/>
        <end position="132"/>
    </location>
</feature>
<organism evidence="9 10">
    <name type="scientific">Meganyctiphanes norvegica</name>
    <name type="common">Northern krill</name>
    <name type="synonym">Thysanopoda norvegica</name>
    <dbReference type="NCBI Taxonomy" id="48144"/>
    <lineage>
        <taxon>Eukaryota</taxon>
        <taxon>Metazoa</taxon>
        <taxon>Ecdysozoa</taxon>
        <taxon>Arthropoda</taxon>
        <taxon>Crustacea</taxon>
        <taxon>Multicrustacea</taxon>
        <taxon>Malacostraca</taxon>
        <taxon>Eumalacostraca</taxon>
        <taxon>Eucarida</taxon>
        <taxon>Euphausiacea</taxon>
        <taxon>Euphausiidae</taxon>
        <taxon>Meganyctiphanes</taxon>
    </lineage>
</organism>
<dbReference type="Pfam" id="PF08660">
    <property type="entry name" value="Alg14"/>
    <property type="match status" value="1"/>
</dbReference>
<gene>
    <name evidence="9" type="ORF">MNOR_LOCUS1439</name>
</gene>
<keyword evidence="4 8" id="KW-0812">Transmembrane</keyword>
<comment type="subcellular location">
    <subcellularLocation>
        <location evidence="1">Endoplasmic reticulum membrane</location>
        <topology evidence="1">Single-pass membrane protein</topology>
    </subcellularLocation>
</comment>
<dbReference type="GO" id="GO:0006488">
    <property type="term" value="P:dolichol-linked oligosaccharide biosynthetic process"/>
    <property type="evidence" value="ECO:0007669"/>
    <property type="project" value="InterPro"/>
</dbReference>
<keyword evidence="5" id="KW-0256">Endoplasmic reticulum</keyword>
<dbReference type="AlphaFoldDB" id="A0AAV2PLR5"/>
<comment type="similarity">
    <text evidence="2">Belongs to the ALG14 family.</text>
</comment>
<dbReference type="GO" id="GO:0004577">
    <property type="term" value="F:N-acetylglucosaminyldiphosphodolichol N-acetylglucosaminyltransferase activity"/>
    <property type="evidence" value="ECO:0007669"/>
    <property type="project" value="TreeGrafter"/>
</dbReference>
<evidence type="ECO:0000256" key="8">
    <source>
        <dbReference type="SAM" id="Phobius"/>
    </source>
</evidence>
<keyword evidence="10" id="KW-1185">Reference proteome</keyword>
<reference evidence="9 10" key="1">
    <citation type="submission" date="2024-05" db="EMBL/GenBank/DDBJ databases">
        <authorList>
            <person name="Wallberg A."/>
        </authorList>
    </citation>
    <scope>NUCLEOTIDE SEQUENCE [LARGE SCALE GENOMIC DNA]</scope>
</reference>
<dbReference type="InterPro" id="IPR013969">
    <property type="entry name" value="Oligosacch_biosynth_Alg14"/>
</dbReference>
<dbReference type="PANTHER" id="PTHR12154">
    <property type="entry name" value="GLYCOSYL TRANSFERASE-RELATED"/>
    <property type="match status" value="1"/>
</dbReference>
<dbReference type="Proteomes" id="UP001497623">
    <property type="component" value="Unassembled WGS sequence"/>
</dbReference>
<evidence type="ECO:0000313" key="9">
    <source>
        <dbReference type="EMBL" id="CAL4060511.1"/>
    </source>
</evidence>
<evidence type="ECO:0000256" key="2">
    <source>
        <dbReference type="ARBA" id="ARBA00009731"/>
    </source>
</evidence>
<evidence type="ECO:0000313" key="10">
    <source>
        <dbReference type="Proteomes" id="UP001497623"/>
    </source>
</evidence>
<dbReference type="SUPFAM" id="SSF53756">
    <property type="entry name" value="UDP-Glycosyltransferase/glycogen phosphorylase"/>
    <property type="match status" value="1"/>
</dbReference>
<evidence type="ECO:0000256" key="6">
    <source>
        <dbReference type="ARBA" id="ARBA00022989"/>
    </source>
</evidence>
<protein>
    <recommendedName>
        <fullName evidence="3">UDP-N-acetylglucosamine transferase subunit ALG14</fullName>
    </recommendedName>
</protein>
<proteinExistence type="inferred from homology"/>
<dbReference type="GO" id="GO:0043541">
    <property type="term" value="C:UDP-N-acetylglucosamine transferase complex"/>
    <property type="evidence" value="ECO:0007669"/>
    <property type="project" value="TreeGrafter"/>
</dbReference>
<dbReference type="Gene3D" id="3.40.50.2000">
    <property type="entry name" value="Glycogen Phosphorylase B"/>
    <property type="match status" value="1"/>
</dbReference>
<name>A0AAV2PLR5_MEGNR</name>